<evidence type="ECO:0000259" key="2">
    <source>
        <dbReference type="PROSITE" id="PS51781"/>
    </source>
</evidence>
<dbReference type="InterPro" id="IPR003646">
    <property type="entry name" value="SH3-like_bac-type"/>
</dbReference>
<feature type="domain" description="SH3b" evidence="2">
    <location>
        <begin position="162"/>
        <end position="224"/>
    </location>
</feature>
<comment type="caution">
    <text evidence="3">The sequence shown here is derived from an EMBL/GenBank/DDBJ whole genome shotgun (WGS) entry which is preliminary data.</text>
</comment>
<evidence type="ECO:0000313" key="3">
    <source>
        <dbReference type="EMBL" id="RMB61827.1"/>
    </source>
</evidence>
<feature type="region of interest" description="Disordered" evidence="1">
    <location>
        <begin position="1"/>
        <end position="28"/>
    </location>
</feature>
<dbReference type="SMART" id="SM00287">
    <property type="entry name" value="SH3b"/>
    <property type="match status" value="1"/>
</dbReference>
<dbReference type="Pfam" id="PF26571">
    <property type="entry name" value="VldE"/>
    <property type="match status" value="1"/>
</dbReference>
<proteinExistence type="predicted"/>
<dbReference type="Proteomes" id="UP000275256">
    <property type="component" value="Unassembled WGS sequence"/>
</dbReference>
<reference evidence="3 4" key="1">
    <citation type="submission" date="2018-10" db="EMBL/GenBank/DDBJ databases">
        <title>Tessaracoccus antarcticuss sp. nov., isolated from sediment.</title>
        <authorList>
            <person name="Zhou L.Y."/>
            <person name="Du Z.J."/>
        </authorList>
    </citation>
    <scope>NUCLEOTIDE SEQUENCE [LARGE SCALE GENOMIC DNA]</scope>
    <source>
        <strain evidence="3 4">JDX10</strain>
    </source>
</reference>
<organism evidence="3 4">
    <name type="scientific">Tessaracoccus antarcticus</name>
    <dbReference type="NCBI Taxonomy" id="2479848"/>
    <lineage>
        <taxon>Bacteria</taxon>
        <taxon>Bacillati</taxon>
        <taxon>Actinomycetota</taxon>
        <taxon>Actinomycetes</taxon>
        <taxon>Propionibacteriales</taxon>
        <taxon>Propionibacteriaceae</taxon>
        <taxon>Tessaracoccus</taxon>
    </lineage>
</organism>
<dbReference type="RefSeq" id="WP_121900374.1">
    <property type="nucleotide sequence ID" value="NZ_REFW01000001.1"/>
</dbReference>
<evidence type="ECO:0000256" key="1">
    <source>
        <dbReference type="SAM" id="MobiDB-lite"/>
    </source>
</evidence>
<sequence length="369" mass="37410">MSHARRAAVDTPEVTVPTEAPRRGHSSAFGPAVRRAIAPTAIVALLAATATLTFVPMGGTEHEVSVADPLTAHDVRTANRASREFTRTAAPAAVSVVPSMMVPTPSISAPPAVAVAPPASPVASASPSAPAASTSAPVAVAAAPAPAAKTPAVDWSVKGAEAGTRWITKSVNVRTGPGTSHDVVTAFVAGRKVTITKSQHDGWQQVSLKNGAGWVKASFLTSDEPAAPATASGSSTSSSSSNKAASGVVADAGSCPRAGSATNGMQSRTISVLRKVCAQFPNITSYGGYRAGSSGYHGSGRAIDAMISGDAGLEVARWVRANASSLGVVEVIYQQKIWTSQRSGDGWRSMASRGSASADHYDHVHISVG</sequence>
<dbReference type="OrthoDB" id="2989771at2"/>
<accession>A0A3M0GBQ4</accession>
<gene>
    <name evidence="3" type="ORF">EAX62_04240</name>
</gene>
<name>A0A3M0GBQ4_9ACTN</name>
<dbReference type="Pfam" id="PF08239">
    <property type="entry name" value="SH3_3"/>
    <property type="match status" value="1"/>
</dbReference>
<dbReference type="EMBL" id="REFW01000001">
    <property type="protein sequence ID" value="RMB61827.1"/>
    <property type="molecule type" value="Genomic_DNA"/>
</dbReference>
<protein>
    <submittedName>
        <fullName evidence="3">SH3 domain-containing protein</fullName>
    </submittedName>
</protein>
<dbReference type="InterPro" id="IPR058593">
    <property type="entry name" value="ARB_07466-like_C"/>
</dbReference>
<keyword evidence="4" id="KW-1185">Reference proteome</keyword>
<dbReference type="Gene3D" id="2.30.30.40">
    <property type="entry name" value="SH3 Domains"/>
    <property type="match status" value="1"/>
</dbReference>
<evidence type="ECO:0000313" key="4">
    <source>
        <dbReference type="Proteomes" id="UP000275256"/>
    </source>
</evidence>
<dbReference type="AlphaFoldDB" id="A0A3M0GBQ4"/>
<dbReference type="PROSITE" id="PS51781">
    <property type="entry name" value="SH3B"/>
    <property type="match status" value="1"/>
</dbReference>